<dbReference type="Gene3D" id="3.40.50.150">
    <property type="entry name" value="Vaccinia Virus protein VP39"/>
    <property type="match status" value="2"/>
</dbReference>
<comment type="similarity">
    <text evidence="2">Belongs to the methyltransferase superfamily.</text>
</comment>
<dbReference type="InterPro" id="IPR038357">
    <property type="entry name" value="KEN_sf"/>
</dbReference>
<evidence type="ECO:0000256" key="4">
    <source>
        <dbReference type="ARBA" id="ARBA00022679"/>
    </source>
</evidence>
<dbReference type="PANTHER" id="PTHR10108:SF887">
    <property type="entry name" value="METHYLTRANSFERASE PMT22-RELATED"/>
    <property type="match status" value="1"/>
</dbReference>
<dbReference type="Proteomes" id="UP000737018">
    <property type="component" value="Unassembled WGS sequence"/>
</dbReference>
<evidence type="ECO:0000313" key="9">
    <source>
        <dbReference type="EMBL" id="KAF3947045.1"/>
    </source>
</evidence>
<dbReference type="GO" id="GO:0008168">
    <property type="term" value="F:methyltransferase activity"/>
    <property type="evidence" value="ECO:0007669"/>
    <property type="project" value="UniProtKB-KW"/>
</dbReference>
<reference evidence="9" key="1">
    <citation type="submission" date="2020-03" db="EMBL/GenBank/DDBJ databases">
        <title>Castanea mollissima Vanexum genome sequencing.</title>
        <authorList>
            <person name="Staton M."/>
        </authorList>
    </citation>
    <scope>NUCLEOTIDE SEQUENCE</scope>
    <source>
        <tissue evidence="9">Leaf</tissue>
    </source>
</reference>
<dbReference type="GO" id="GO:0005768">
    <property type="term" value="C:endosome"/>
    <property type="evidence" value="ECO:0007669"/>
    <property type="project" value="TreeGrafter"/>
</dbReference>
<dbReference type="InterPro" id="IPR004159">
    <property type="entry name" value="Put_SAM_MeTrfase"/>
</dbReference>
<dbReference type="GO" id="GO:0016020">
    <property type="term" value="C:membrane"/>
    <property type="evidence" value="ECO:0007669"/>
    <property type="project" value="UniProtKB-SubCell"/>
</dbReference>
<dbReference type="CDD" id="cd02440">
    <property type="entry name" value="AdoMet_MTases"/>
    <property type="match status" value="1"/>
</dbReference>
<dbReference type="GO" id="GO:0005802">
    <property type="term" value="C:trans-Golgi network"/>
    <property type="evidence" value="ECO:0007669"/>
    <property type="project" value="TreeGrafter"/>
</dbReference>
<evidence type="ECO:0000256" key="8">
    <source>
        <dbReference type="SAM" id="SignalP"/>
    </source>
</evidence>
<dbReference type="SUPFAM" id="SSF53335">
    <property type="entry name" value="S-adenosyl-L-methionine-dependent methyltransferases"/>
    <property type="match status" value="2"/>
</dbReference>
<keyword evidence="6" id="KW-0325">Glycoprotein</keyword>
<dbReference type="FunFam" id="3.40.50.150:FF:000342">
    <property type="entry name" value="Probable methyltransferase PMT19"/>
    <property type="match status" value="1"/>
</dbReference>
<protein>
    <recommendedName>
        <fullName evidence="11">Methyltransferase</fullName>
    </recommendedName>
</protein>
<comment type="subcellular location">
    <subcellularLocation>
        <location evidence="7">Endomembrane system</location>
        <topology evidence="7">Single-pass membrane protein</topology>
    </subcellularLocation>
    <subcellularLocation>
        <location evidence="1">Membrane</location>
        <topology evidence="1">Single-pass type II membrane protein</topology>
    </subcellularLocation>
</comment>
<evidence type="ECO:0000256" key="6">
    <source>
        <dbReference type="ARBA" id="ARBA00023180"/>
    </source>
</evidence>
<evidence type="ECO:0000256" key="5">
    <source>
        <dbReference type="ARBA" id="ARBA00022968"/>
    </source>
</evidence>
<evidence type="ECO:0000256" key="3">
    <source>
        <dbReference type="ARBA" id="ARBA00022603"/>
    </source>
</evidence>
<evidence type="ECO:0000256" key="1">
    <source>
        <dbReference type="ARBA" id="ARBA00004606"/>
    </source>
</evidence>
<keyword evidence="4" id="KW-0808">Transferase</keyword>
<dbReference type="EMBL" id="JRKL02008236">
    <property type="protein sequence ID" value="KAF3947045.1"/>
    <property type="molecule type" value="Genomic_DNA"/>
</dbReference>
<sequence>MTDRISSSVVLFLCCSPFLFFPQQLRAKPRKRLSQKSEVKALQNTNYKASLFSYILLLPPSPGNDIPNLTQILLLSLHFKNSLTLSLLLYNGYHSPKPNQRKKIPIHIDPLSTTPPLLRIPDLHQHQIKSLPSLLYFHRLRLGKNDGVSAAAAVAVINADPNSPRIDWKLCKEQRHGKVWYNNVPHPKLVEYKKDQNWVRKSGDFLVFPGGGTQFKDGVISYVEFIERTLPTVEWGRHIRVILDVGCGVASFGGYLLDKNVVTMSFAPKDEHEAQIQFALKRGIPATLSVIGTKKLTFPDNAYDLIHCTQCRVHWDADGGKPLLELNRILRPGGFFVWSATPVYRDNERDQNIWKAMVALTKSICWKVVARTIDSSGIGLKDGKNSSWYVSLSHCLSLLPVDSMGNLFSWPVPWPKRLSSKPPSLSTESGAVEMFYEDTKHWSDLVSDVYLNDLAINWSSVRNVMDMNAHYGGFAAALIDLPVRAMNVIPIDVPDTLSIIFDRGLIGIYHDWCESLNTYPRTYDLLHSRFLFRNLTQRCDVLDVIVEMDRILRPGGYIVVQDNMEIINKLSPILHSLHWSLTLYKDQFLVAYRAVYELHSHNSIHGRLYHPENYAIQDNEVVIGGDHEEKKYIFLTHENRELKEGFGVPDKTQLGDRRAVLNLIFHQILGADPNGTSGRQWKYPEDLRNLQDLLKKPNLLSHEWKLMVNHPSLWHWKSRFVFFDRVWMYFKQSGDPSELRRMKGGFSNIKPEEDWKSKIPPDSPLIEVYNYNGENSYGKSTEDLIRYIRNVCAHYKESVRRNHAKEYHESQYIELKITKVSESFLVKLYDTMCRNDIEI</sequence>
<evidence type="ECO:0008006" key="11">
    <source>
        <dbReference type="Google" id="ProtNLM"/>
    </source>
</evidence>
<keyword evidence="10" id="KW-1185">Reference proteome</keyword>
<keyword evidence="5" id="KW-0735">Signal-anchor</keyword>
<name>A0A8J4QAL2_9ROSI</name>
<comment type="caution">
    <text evidence="9">The sequence shown here is derived from an EMBL/GenBank/DDBJ whole genome shotgun (WGS) entry which is preliminary data.</text>
</comment>
<dbReference type="AlphaFoldDB" id="A0A8J4QAL2"/>
<evidence type="ECO:0000256" key="7">
    <source>
        <dbReference type="ARBA" id="ARBA00037847"/>
    </source>
</evidence>
<dbReference type="OrthoDB" id="2013972at2759"/>
<proteinExistence type="inferred from homology"/>
<keyword evidence="5" id="KW-0812">Transmembrane</keyword>
<dbReference type="Gene3D" id="1.20.1440.180">
    <property type="entry name" value="KEN domain"/>
    <property type="match status" value="1"/>
</dbReference>
<organism evidence="9 10">
    <name type="scientific">Castanea mollissima</name>
    <name type="common">Chinese chestnut</name>
    <dbReference type="NCBI Taxonomy" id="60419"/>
    <lineage>
        <taxon>Eukaryota</taxon>
        <taxon>Viridiplantae</taxon>
        <taxon>Streptophyta</taxon>
        <taxon>Embryophyta</taxon>
        <taxon>Tracheophyta</taxon>
        <taxon>Spermatophyta</taxon>
        <taxon>Magnoliopsida</taxon>
        <taxon>eudicotyledons</taxon>
        <taxon>Gunneridae</taxon>
        <taxon>Pentapetalae</taxon>
        <taxon>rosids</taxon>
        <taxon>fabids</taxon>
        <taxon>Fagales</taxon>
        <taxon>Fagaceae</taxon>
        <taxon>Castanea</taxon>
    </lineage>
</organism>
<dbReference type="GO" id="GO:0032259">
    <property type="term" value="P:methylation"/>
    <property type="evidence" value="ECO:0007669"/>
    <property type="project" value="UniProtKB-KW"/>
</dbReference>
<evidence type="ECO:0000313" key="10">
    <source>
        <dbReference type="Proteomes" id="UP000737018"/>
    </source>
</evidence>
<accession>A0A8J4QAL2</accession>
<keyword evidence="8" id="KW-0732">Signal</keyword>
<dbReference type="PANTHER" id="PTHR10108">
    <property type="entry name" value="SAM-DEPENDENT METHYLTRANSFERASE"/>
    <property type="match status" value="1"/>
</dbReference>
<dbReference type="InterPro" id="IPR029063">
    <property type="entry name" value="SAM-dependent_MTases_sf"/>
</dbReference>
<evidence type="ECO:0000256" key="2">
    <source>
        <dbReference type="ARBA" id="ARBA00008361"/>
    </source>
</evidence>
<dbReference type="Pfam" id="PF03141">
    <property type="entry name" value="Methyltransf_29"/>
    <property type="match status" value="2"/>
</dbReference>
<feature type="signal peptide" evidence="8">
    <location>
        <begin position="1"/>
        <end position="27"/>
    </location>
</feature>
<feature type="chain" id="PRO_5035240822" description="Methyltransferase" evidence="8">
    <location>
        <begin position="28"/>
        <end position="839"/>
    </location>
</feature>
<keyword evidence="3" id="KW-0489">Methyltransferase</keyword>
<gene>
    <name evidence="9" type="ORF">CMV_026768</name>
</gene>